<dbReference type="EMBL" id="FORO01000019">
    <property type="protein sequence ID" value="SFJ24568.1"/>
    <property type="molecule type" value="Genomic_DNA"/>
</dbReference>
<dbReference type="Proteomes" id="UP000182829">
    <property type="component" value="Unassembled WGS sequence"/>
</dbReference>
<proteinExistence type="predicted"/>
<accession>A0A1I3PSH2</accession>
<evidence type="ECO:0000313" key="2">
    <source>
        <dbReference type="EMBL" id="SFJ24568.1"/>
    </source>
</evidence>
<organism evidence="2 3">
    <name type="scientific">Natronobacterium gregoryi</name>
    <dbReference type="NCBI Taxonomy" id="44930"/>
    <lineage>
        <taxon>Archaea</taxon>
        <taxon>Methanobacteriati</taxon>
        <taxon>Methanobacteriota</taxon>
        <taxon>Stenosarchaea group</taxon>
        <taxon>Halobacteria</taxon>
        <taxon>Halobacteriales</taxon>
        <taxon>Natrialbaceae</taxon>
        <taxon>Natronobacterium</taxon>
    </lineage>
</organism>
<evidence type="ECO:0000313" key="3">
    <source>
        <dbReference type="Proteomes" id="UP000182829"/>
    </source>
</evidence>
<dbReference type="OrthoDB" id="381823at2157"/>
<evidence type="ECO:0000256" key="1">
    <source>
        <dbReference type="SAM" id="Phobius"/>
    </source>
</evidence>
<keyword evidence="1" id="KW-0812">Transmembrane</keyword>
<protein>
    <submittedName>
        <fullName evidence="2">Uncharacterized protein</fullName>
    </submittedName>
</protein>
<dbReference type="AlphaFoldDB" id="A0A1I3PSH2"/>
<gene>
    <name evidence="2" type="ORF">SAMN05443661_1193</name>
</gene>
<keyword evidence="1" id="KW-1133">Transmembrane helix</keyword>
<feature type="transmembrane region" description="Helical" evidence="1">
    <location>
        <begin position="25"/>
        <end position="42"/>
    </location>
</feature>
<dbReference type="RefSeq" id="WP_005576528.1">
    <property type="nucleotide sequence ID" value="NZ_FORO01000019.1"/>
</dbReference>
<sequence length="107" mass="11788">METEHTNPSQDGDDLRATIYQYRSYVAGVLTIVVVTMFLLWLDAMSVPLAEAPVLRDGSGAIASGEMTYNAYERLWLGVRAVLGLYIAFVAVFISGLALVSWKEVLE</sequence>
<feature type="transmembrane region" description="Helical" evidence="1">
    <location>
        <begin position="77"/>
        <end position="102"/>
    </location>
</feature>
<name>A0A1I3PSH2_9EURY</name>
<reference evidence="2 3" key="1">
    <citation type="submission" date="2016-10" db="EMBL/GenBank/DDBJ databases">
        <authorList>
            <person name="de Groot N.N."/>
        </authorList>
    </citation>
    <scope>NUCLEOTIDE SEQUENCE [LARGE SCALE GENOMIC DNA]</scope>
    <source>
        <strain evidence="2 3">SP2</strain>
    </source>
</reference>
<keyword evidence="1" id="KW-0472">Membrane</keyword>
<dbReference type="GeneID" id="14207572"/>